<reference evidence="1 2" key="1">
    <citation type="submission" date="2022-07" db="EMBL/GenBank/DDBJ databases">
        <title>Novel species in genus cellulomonas.</title>
        <authorList>
            <person name="Ye L."/>
        </authorList>
    </citation>
    <scope>NUCLEOTIDE SEQUENCE [LARGE SCALE GENOMIC DNA]</scope>
    <source>
        <strain evidence="2">zg-B89</strain>
    </source>
</reference>
<evidence type="ECO:0008006" key="3">
    <source>
        <dbReference type="Google" id="ProtNLM"/>
    </source>
</evidence>
<dbReference type="RefSeq" id="WP_227576874.1">
    <property type="nucleotide sequence ID" value="NZ_CP101987.1"/>
</dbReference>
<dbReference type="Proteomes" id="UP001316384">
    <property type="component" value="Chromosome"/>
</dbReference>
<evidence type="ECO:0000313" key="2">
    <source>
        <dbReference type="Proteomes" id="UP001316384"/>
    </source>
</evidence>
<name>A0ABY5KMW1_9CELL</name>
<accession>A0ABY5KMW1</accession>
<organism evidence="1 2">
    <name type="scientific">Cellulomonas xiejunii</name>
    <dbReference type="NCBI Taxonomy" id="2968083"/>
    <lineage>
        <taxon>Bacteria</taxon>
        <taxon>Bacillati</taxon>
        <taxon>Actinomycetota</taxon>
        <taxon>Actinomycetes</taxon>
        <taxon>Micrococcales</taxon>
        <taxon>Cellulomonadaceae</taxon>
        <taxon>Cellulomonas</taxon>
    </lineage>
</organism>
<sequence>MTNLCSKSGKAGVYELYDAVTQVVRYVGETNDFARREREHQADPRYRGLVFREVHQADNRNVRRGLEQDHFNAKWGDVDIRTAQAKGSLNGQRPMARLNPARPLREKLVDLWKATC</sequence>
<protein>
    <recommendedName>
        <fullName evidence="3">GIY-YIG domain-containing protein</fullName>
    </recommendedName>
</protein>
<keyword evidence="2" id="KW-1185">Reference proteome</keyword>
<evidence type="ECO:0000313" key="1">
    <source>
        <dbReference type="EMBL" id="UUI71839.1"/>
    </source>
</evidence>
<gene>
    <name evidence="1" type="ORF">NP048_18965</name>
</gene>
<proteinExistence type="predicted"/>
<dbReference type="EMBL" id="CP101987">
    <property type="protein sequence ID" value="UUI71839.1"/>
    <property type="molecule type" value="Genomic_DNA"/>
</dbReference>